<organism evidence="1">
    <name type="scientific">Siphoviridae sp. ctj7f2</name>
    <dbReference type="NCBI Taxonomy" id="2823593"/>
    <lineage>
        <taxon>Viruses</taxon>
        <taxon>Duplodnaviria</taxon>
        <taxon>Heunggongvirae</taxon>
        <taxon>Uroviricota</taxon>
        <taxon>Caudoviricetes</taxon>
    </lineage>
</organism>
<protein>
    <submittedName>
        <fullName evidence="1">Uncharacterized protein</fullName>
    </submittedName>
</protein>
<reference evidence="1" key="1">
    <citation type="journal article" date="2021" name="Proc. Natl. Acad. Sci. U.S.A.">
        <title>A Catalog of Tens of Thousands of Viruses from Human Metagenomes Reveals Hidden Associations with Chronic Diseases.</title>
        <authorList>
            <person name="Tisza M.J."/>
            <person name="Buck C.B."/>
        </authorList>
    </citation>
    <scope>NUCLEOTIDE SEQUENCE</scope>
    <source>
        <strain evidence="1">Ctj7f2</strain>
    </source>
</reference>
<proteinExistence type="predicted"/>
<sequence length="33" mass="3840">MVYAEMVDRVSGSGRRLESIRMCWGYEYLAPTL</sequence>
<evidence type="ECO:0000313" key="1">
    <source>
        <dbReference type="EMBL" id="DAD66286.1"/>
    </source>
</evidence>
<name>A0A8S5L8Q7_9CAUD</name>
<accession>A0A8S5L8Q7</accession>
<dbReference type="EMBL" id="BK014656">
    <property type="protein sequence ID" value="DAD66286.1"/>
    <property type="molecule type" value="Genomic_DNA"/>
</dbReference>